<accession>A0A8H6ZXL9</accession>
<feature type="compositionally biased region" description="Polar residues" evidence="1">
    <location>
        <begin position="90"/>
        <end position="99"/>
    </location>
</feature>
<dbReference type="EMBL" id="JACETU010000003">
    <property type="protein sequence ID" value="KAF7433745.1"/>
    <property type="molecule type" value="Genomic_DNA"/>
</dbReference>
<keyword evidence="3" id="KW-1185">Reference proteome</keyword>
<name>A0A8H6ZXL9_PLEOS</name>
<dbReference type="VEuPathDB" id="FungiDB:PC9H_005710"/>
<evidence type="ECO:0000313" key="3">
    <source>
        <dbReference type="Proteomes" id="UP000623687"/>
    </source>
</evidence>
<feature type="compositionally biased region" description="Low complexity" evidence="1">
    <location>
        <begin position="57"/>
        <end position="81"/>
    </location>
</feature>
<dbReference type="AlphaFoldDB" id="A0A8H6ZXL9"/>
<dbReference type="Proteomes" id="UP000623687">
    <property type="component" value="Unassembled WGS sequence"/>
</dbReference>
<feature type="region of interest" description="Disordered" evidence="1">
    <location>
        <begin position="1"/>
        <end position="99"/>
    </location>
</feature>
<dbReference type="RefSeq" id="XP_036633772.1">
    <property type="nucleotide sequence ID" value="XM_036775270.1"/>
</dbReference>
<evidence type="ECO:0000313" key="2">
    <source>
        <dbReference type="EMBL" id="KAF7433745.1"/>
    </source>
</evidence>
<organism evidence="2 3">
    <name type="scientific">Pleurotus ostreatus</name>
    <name type="common">Oyster mushroom</name>
    <name type="synonym">White-rot fungus</name>
    <dbReference type="NCBI Taxonomy" id="5322"/>
    <lineage>
        <taxon>Eukaryota</taxon>
        <taxon>Fungi</taxon>
        <taxon>Dikarya</taxon>
        <taxon>Basidiomycota</taxon>
        <taxon>Agaricomycotina</taxon>
        <taxon>Agaricomycetes</taxon>
        <taxon>Agaricomycetidae</taxon>
        <taxon>Agaricales</taxon>
        <taxon>Pleurotineae</taxon>
        <taxon>Pleurotaceae</taxon>
        <taxon>Pleurotus</taxon>
    </lineage>
</organism>
<reference evidence="2" key="1">
    <citation type="submission" date="2019-07" db="EMBL/GenBank/DDBJ databases">
        <authorList>
            <person name="Palmer J.M."/>
        </authorList>
    </citation>
    <scope>NUCLEOTIDE SEQUENCE</scope>
    <source>
        <strain evidence="2">PC9</strain>
    </source>
</reference>
<evidence type="ECO:0000256" key="1">
    <source>
        <dbReference type="SAM" id="MobiDB-lite"/>
    </source>
</evidence>
<gene>
    <name evidence="2" type="ORF">PC9H_005710</name>
</gene>
<feature type="compositionally biased region" description="Polar residues" evidence="1">
    <location>
        <begin position="1"/>
        <end position="17"/>
    </location>
</feature>
<protein>
    <submittedName>
        <fullName evidence="2">Uncharacterized protein</fullName>
    </submittedName>
</protein>
<comment type="caution">
    <text evidence="2">The sequence shown here is derived from an EMBL/GenBank/DDBJ whole genome shotgun (WGS) entry which is preliminary data.</text>
</comment>
<dbReference type="GeneID" id="59375528"/>
<sequence length="99" mass="10079">MSSSQSVIAEDSSSSTLIPPPDISPTVTPPFPSDADIIGGPSIPIPFFPSTAPSEVPTSPSASNPPASRTSSLISTPLLTSEQRKATGVAQVQSPFSSR</sequence>
<proteinExistence type="predicted"/>
<feature type="compositionally biased region" description="Pro residues" evidence="1">
    <location>
        <begin position="18"/>
        <end position="32"/>
    </location>
</feature>